<keyword evidence="3" id="KW-1185">Reference proteome</keyword>
<sequence>MKGKYYIQGLAAITPQHTFEGNLFSQPLVSTGSNVFAVTEPDYKTFIPANSLRRISRLLKMGLTTALKCMQDSGLSVPDAIVTGTGKGSLQDTERFLKDIRQYEERALNPTPFIQSTYNAVNGMIAVQQQVTTYNNTFVHRGFSFESALLDSMLLLEEGVSHTLTGAFDEISAEHFYIKSRIGHWKKEMVNSAELYNHLSPGTISGEGAVFFTLTAAPTAQSYARVAGLKMLYKPSLTALTTGLATFLSQYGLSAKDIDLVITGRNGDNNFEHYYRQLDLGLPQVSQLPFKHLCGEYETVGAFALWLGAHMLKAQQVPQQWFPMVSQFPATLNRILIYNHFFGDQHTFILLERTAAPAV</sequence>
<feature type="domain" description="Beta-ketoacyl synthase-like N-terminal" evidence="1">
    <location>
        <begin position="45"/>
        <end position="175"/>
    </location>
</feature>
<dbReference type="AlphaFoldDB" id="A0A1H8BE76"/>
<dbReference type="InterPro" id="IPR014030">
    <property type="entry name" value="Ketoacyl_synth_N"/>
</dbReference>
<name>A0A1H8BE76_9BACT</name>
<dbReference type="GO" id="GO:0016746">
    <property type="term" value="F:acyltransferase activity"/>
    <property type="evidence" value="ECO:0007669"/>
    <property type="project" value="InterPro"/>
</dbReference>
<dbReference type="Proteomes" id="UP000198984">
    <property type="component" value="Unassembled WGS sequence"/>
</dbReference>
<evidence type="ECO:0000313" key="2">
    <source>
        <dbReference type="EMBL" id="SEM80308.1"/>
    </source>
</evidence>
<dbReference type="RefSeq" id="WP_089917590.1">
    <property type="nucleotide sequence ID" value="NZ_FOBB01000006.1"/>
</dbReference>
<dbReference type="Pfam" id="PF13723">
    <property type="entry name" value="Ketoacyl-synt_2"/>
    <property type="match status" value="1"/>
</dbReference>
<dbReference type="InterPro" id="IPR016039">
    <property type="entry name" value="Thiolase-like"/>
</dbReference>
<protein>
    <submittedName>
        <fullName evidence="2">3-oxoacyl-(Acyl-carrier-protein) synthase</fullName>
    </submittedName>
</protein>
<gene>
    <name evidence="2" type="ORF">SAMN04488505_106191</name>
</gene>
<dbReference type="EMBL" id="FOBB01000006">
    <property type="protein sequence ID" value="SEM80308.1"/>
    <property type="molecule type" value="Genomic_DNA"/>
</dbReference>
<evidence type="ECO:0000313" key="3">
    <source>
        <dbReference type="Proteomes" id="UP000198984"/>
    </source>
</evidence>
<reference evidence="2 3" key="1">
    <citation type="submission" date="2016-10" db="EMBL/GenBank/DDBJ databases">
        <authorList>
            <person name="de Groot N.N."/>
        </authorList>
    </citation>
    <scope>NUCLEOTIDE SEQUENCE [LARGE SCALE GENOMIC DNA]</scope>
    <source>
        <strain evidence="2 3">DSM 21039</strain>
    </source>
</reference>
<proteinExistence type="predicted"/>
<accession>A0A1H8BE76</accession>
<dbReference type="SUPFAM" id="SSF53901">
    <property type="entry name" value="Thiolase-like"/>
    <property type="match status" value="2"/>
</dbReference>
<dbReference type="Gene3D" id="3.40.47.10">
    <property type="match status" value="1"/>
</dbReference>
<organism evidence="2 3">
    <name type="scientific">Chitinophaga rupis</name>
    <dbReference type="NCBI Taxonomy" id="573321"/>
    <lineage>
        <taxon>Bacteria</taxon>
        <taxon>Pseudomonadati</taxon>
        <taxon>Bacteroidota</taxon>
        <taxon>Chitinophagia</taxon>
        <taxon>Chitinophagales</taxon>
        <taxon>Chitinophagaceae</taxon>
        <taxon>Chitinophaga</taxon>
    </lineage>
</organism>
<evidence type="ECO:0000259" key="1">
    <source>
        <dbReference type="Pfam" id="PF13723"/>
    </source>
</evidence>
<dbReference type="STRING" id="573321.SAMN04488505_106191"/>